<evidence type="ECO:0000256" key="1">
    <source>
        <dbReference type="SAM" id="Coils"/>
    </source>
</evidence>
<accession>A0A239CVN8</accession>
<evidence type="ECO:0000313" key="3">
    <source>
        <dbReference type="Proteomes" id="UP000198407"/>
    </source>
</evidence>
<dbReference type="Proteomes" id="UP000198407">
    <property type="component" value="Unassembled WGS sequence"/>
</dbReference>
<gene>
    <name evidence="2" type="ORF">SAMN05444352_10563</name>
</gene>
<keyword evidence="1" id="KW-0175">Coiled coil</keyword>
<evidence type="ECO:0000313" key="2">
    <source>
        <dbReference type="EMBL" id="SNS23858.1"/>
    </source>
</evidence>
<feature type="coiled-coil region" evidence="1">
    <location>
        <begin position="42"/>
        <end position="69"/>
    </location>
</feature>
<name>A0A239CVN8_9PSED</name>
<proteinExistence type="predicted"/>
<organism evidence="2 3">
    <name type="scientific">Pseudomonas japonica</name>
    <dbReference type="NCBI Taxonomy" id="256466"/>
    <lineage>
        <taxon>Bacteria</taxon>
        <taxon>Pseudomonadati</taxon>
        <taxon>Pseudomonadota</taxon>
        <taxon>Gammaproteobacteria</taxon>
        <taxon>Pseudomonadales</taxon>
        <taxon>Pseudomonadaceae</taxon>
        <taxon>Pseudomonas</taxon>
    </lineage>
</organism>
<keyword evidence="3" id="KW-1185">Reference proteome</keyword>
<dbReference type="AlphaFoldDB" id="A0A239CVN8"/>
<dbReference type="EMBL" id="FZOL01000005">
    <property type="protein sequence ID" value="SNS23858.1"/>
    <property type="molecule type" value="Genomic_DNA"/>
</dbReference>
<protein>
    <submittedName>
        <fullName evidence="2">Uncharacterized protein</fullName>
    </submittedName>
</protein>
<reference evidence="3" key="1">
    <citation type="submission" date="2017-06" db="EMBL/GenBank/DDBJ databases">
        <authorList>
            <person name="Varghese N."/>
            <person name="Submissions S."/>
        </authorList>
    </citation>
    <scope>NUCLEOTIDE SEQUENCE [LARGE SCALE GENOMIC DNA]</scope>
    <source>
        <strain evidence="3">DSM 22348</strain>
    </source>
</reference>
<sequence length="448" mass="50406">MANKGYNGVLSLSPKDVGQKMAMGIAEYFAKDAWGSLMGRESDKILDRIRQLEQQLQSIRDDISRLSMQVTSFQLDVKISDLDFHATEVTSIYERYQSRLDNYITAVSLQNADLMEGHKKELDKLGEEIDKHVYNHLNQIHRLLITAGADSFGVFQLLNSKYQGRDIFTRFYILQSLLSHYFCVQMQGITLLSLAGREAGVSSYLDDVRKIDANIKDQISRAARCLPDQAMNFITLMLRPANQAEWMPPVPPSMGQVTPPVPVEPEPLVPEPGHAHFVGEQIKTVVSTSLMSIAMLAWKKPVYLHLHQGFESQGYYSNDSERRWNIAPAEDLGRPPSDQPYLFNLIYMERPEMPLVLALTVSKFGTVPVPLAGDASARNHRWAIYANTGGALWFEYHGNSSGGRFEGNRLIARPEDSIASYHAPASQKVDGCEAFRLNDYGRQIVTYA</sequence>